<feature type="domain" description="AprE-like beta-barrel" evidence="12">
    <location>
        <begin position="327"/>
        <end position="413"/>
    </location>
</feature>
<dbReference type="Proteomes" id="UP000037507">
    <property type="component" value="Unassembled WGS sequence"/>
</dbReference>
<gene>
    <name evidence="13" type="ORF">H663_005425</name>
</gene>
<proteinExistence type="inferred from homology"/>
<evidence type="ECO:0000259" key="11">
    <source>
        <dbReference type="Pfam" id="PF25994"/>
    </source>
</evidence>
<evidence type="ECO:0000313" key="14">
    <source>
        <dbReference type="Proteomes" id="UP000037507"/>
    </source>
</evidence>
<evidence type="ECO:0000256" key="10">
    <source>
        <dbReference type="SAM" id="Coils"/>
    </source>
</evidence>
<protein>
    <recommendedName>
        <fullName evidence="9">Membrane fusion protein (MFP) family protein</fullName>
    </recommendedName>
</protein>
<evidence type="ECO:0000313" key="13">
    <source>
        <dbReference type="EMBL" id="PVE43906.1"/>
    </source>
</evidence>
<feature type="coiled-coil region" evidence="10">
    <location>
        <begin position="163"/>
        <end position="197"/>
    </location>
</feature>
<keyword evidence="4 9" id="KW-1003">Cell membrane</keyword>
<evidence type="ECO:0000256" key="9">
    <source>
        <dbReference type="RuleBase" id="RU365093"/>
    </source>
</evidence>
<dbReference type="GO" id="GO:0005886">
    <property type="term" value="C:plasma membrane"/>
    <property type="evidence" value="ECO:0007669"/>
    <property type="project" value="UniProtKB-SubCell"/>
</dbReference>
<keyword evidence="6 9" id="KW-0812">Transmembrane</keyword>
<dbReference type="AlphaFoldDB" id="A0A2T7UGS3"/>
<evidence type="ECO:0000256" key="7">
    <source>
        <dbReference type="ARBA" id="ARBA00022989"/>
    </source>
</evidence>
<evidence type="ECO:0000256" key="8">
    <source>
        <dbReference type="ARBA" id="ARBA00023136"/>
    </source>
</evidence>
<dbReference type="Gene3D" id="2.40.30.170">
    <property type="match status" value="1"/>
</dbReference>
<accession>A0A2T7UGS3</accession>
<comment type="caution">
    <text evidence="13">The sequence shown here is derived from an EMBL/GenBank/DDBJ whole genome shotgun (WGS) entry which is preliminary data.</text>
</comment>
<dbReference type="InterPro" id="IPR050739">
    <property type="entry name" value="MFP"/>
</dbReference>
<dbReference type="InterPro" id="IPR058982">
    <property type="entry name" value="Beta-barrel_AprE"/>
</dbReference>
<feature type="domain" description="AprE-like long alpha-helical hairpin" evidence="11">
    <location>
        <begin position="105"/>
        <end position="284"/>
    </location>
</feature>
<dbReference type="GO" id="GO:0015031">
    <property type="term" value="P:protein transport"/>
    <property type="evidence" value="ECO:0007669"/>
    <property type="project" value="InterPro"/>
</dbReference>
<dbReference type="PANTHER" id="PTHR30386">
    <property type="entry name" value="MEMBRANE FUSION SUBUNIT OF EMRAB-TOLC MULTIDRUG EFFLUX PUMP"/>
    <property type="match status" value="1"/>
</dbReference>
<dbReference type="NCBIfam" id="TIGR01843">
    <property type="entry name" value="type_I_hlyD"/>
    <property type="match status" value="1"/>
</dbReference>
<dbReference type="EMBL" id="LFYT02000004">
    <property type="protein sequence ID" value="PVE43906.1"/>
    <property type="molecule type" value="Genomic_DNA"/>
</dbReference>
<comment type="subcellular location">
    <subcellularLocation>
        <location evidence="1 9">Cell inner membrane</location>
        <topology evidence="1 9">Single-pass membrane protein</topology>
    </subcellularLocation>
</comment>
<dbReference type="InterPro" id="IPR010129">
    <property type="entry name" value="T1SS_HlyD"/>
</dbReference>
<keyword evidence="10" id="KW-0175">Coiled coil</keyword>
<keyword evidence="14" id="KW-1185">Reference proteome</keyword>
<evidence type="ECO:0000259" key="12">
    <source>
        <dbReference type="Pfam" id="PF26002"/>
    </source>
</evidence>
<evidence type="ECO:0000256" key="1">
    <source>
        <dbReference type="ARBA" id="ARBA00004377"/>
    </source>
</evidence>
<dbReference type="InterPro" id="IPR058781">
    <property type="entry name" value="HH_AprE-like"/>
</dbReference>
<evidence type="ECO:0000256" key="4">
    <source>
        <dbReference type="ARBA" id="ARBA00022475"/>
    </source>
</evidence>
<evidence type="ECO:0000256" key="5">
    <source>
        <dbReference type="ARBA" id="ARBA00022519"/>
    </source>
</evidence>
<organism evidence="13 14">
    <name type="scientific">Limnohabitans planktonicus II-D5</name>
    <dbReference type="NCBI Taxonomy" id="1293045"/>
    <lineage>
        <taxon>Bacteria</taxon>
        <taxon>Pseudomonadati</taxon>
        <taxon>Pseudomonadota</taxon>
        <taxon>Betaproteobacteria</taxon>
        <taxon>Burkholderiales</taxon>
        <taxon>Comamonadaceae</taxon>
        <taxon>Limnohabitans</taxon>
    </lineage>
</organism>
<sequence>MKLRKLWQHLQQPPSEAALRLSLSERHERRWLLSLALFLLVLLIWAAWAPVDRVVRAEGRIIPSTRAQLVQHLEGGIVRDIRVREGQNVKAGDILLSLSGTQANTDVEQGRNRIVTLKSQQARLKAEAVGAALPDFPADVPDAQKELERAAFRERADKIRAEQGALRQQINQRQSELNEAQNRLKNMATEVDVARKQLAVMEGLYRKGAGSQLEWLDAQGRLQRLSTAQGDITSSIPRLQAAIEEQSARLNESTARFRAEARAELAQISAEIQRFELNVNNDSDRQARNDVRAPVAGFVNKLNFNTLGGVIRPGEVVLEITPSEGPLAVEARVRPDDRARLRAGLPTRVLIGAYDYAIYGALEGQVTEVSADTLADENGQRYYRVVIQTGQAKGALAEQVILPGMTARADIVAGQRSVLSYVVSPLMRFASQALREPS</sequence>
<dbReference type="Pfam" id="PF26002">
    <property type="entry name" value="Beta-barrel_AprE"/>
    <property type="match status" value="1"/>
</dbReference>
<dbReference type="OrthoDB" id="9775513at2"/>
<reference evidence="13" key="1">
    <citation type="submission" date="2017-04" db="EMBL/GenBank/DDBJ databases">
        <title>Unexpected and diverse lifestyles within the genus Limnohabitans.</title>
        <authorList>
            <person name="Kasalicky V."/>
            <person name="Mehrshad M."/>
            <person name="Andrei S.-A."/>
            <person name="Salcher M."/>
            <person name="Kratochvilova H."/>
            <person name="Simek K."/>
            <person name="Ghai R."/>
        </authorList>
    </citation>
    <scope>NUCLEOTIDE SEQUENCE [LARGE SCALE GENOMIC DNA]</scope>
    <source>
        <strain evidence="13">II-D5</strain>
    </source>
</reference>
<comment type="similarity">
    <text evidence="2 9">Belongs to the membrane fusion protein (MFP) (TC 8.A.1) family.</text>
</comment>
<keyword evidence="3 9" id="KW-0813">Transport</keyword>
<dbReference type="Pfam" id="PF25994">
    <property type="entry name" value="HH_AprE"/>
    <property type="match status" value="1"/>
</dbReference>
<name>A0A2T7UGS3_9BURK</name>
<evidence type="ECO:0000256" key="6">
    <source>
        <dbReference type="ARBA" id="ARBA00022692"/>
    </source>
</evidence>
<dbReference type="PANTHER" id="PTHR30386:SF26">
    <property type="entry name" value="TRANSPORT PROTEIN COMB"/>
    <property type="match status" value="1"/>
</dbReference>
<evidence type="ECO:0000256" key="3">
    <source>
        <dbReference type="ARBA" id="ARBA00022448"/>
    </source>
</evidence>
<dbReference type="STRING" id="1293045.H663_02315"/>
<dbReference type="PRINTS" id="PR01490">
    <property type="entry name" value="RTXTOXIND"/>
</dbReference>
<evidence type="ECO:0000256" key="2">
    <source>
        <dbReference type="ARBA" id="ARBA00009477"/>
    </source>
</evidence>
<keyword evidence="7 9" id="KW-1133">Transmembrane helix</keyword>
<keyword evidence="5 9" id="KW-0997">Cell inner membrane</keyword>
<keyword evidence="8 9" id="KW-0472">Membrane</keyword>
<feature type="transmembrane region" description="Helical" evidence="9">
    <location>
        <begin position="31"/>
        <end position="51"/>
    </location>
</feature>
<dbReference type="RefSeq" id="WP_053169475.1">
    <property type="nucleotide sequence ID" value="NZ_LFYT02000004.1"/>
</dbReference>